<accession>A0A380THL8</accession>
<dbReference type="Gene3D" id="3.40.50.1950">
    <property type="entry name" value="Flavin prenyltransferase-like"/>
    <property type="match status" value="1"/>
</dbReference>
<organism evidence="8">
    <name type="scientific">metagenome</name>
    <dbReference type="NCBI Taxonomy" id="256318"/>
    <lineage>
        <taxon>unclassified sequences</taxon>
        <taxon>metagenomes</taxon>
    </lineage>
</organism>
<keyword evidence="1" id="KW-0637">Prenyltransferase</keyword>
<evidence type="ECO:0000313" key="8">
    <source>
        <dbReference type="EMBL" id="SUS07925.1"/>
    </source>
</evidence>
<proteinExistence type="inferred from homology"/>
<dbReference type="HAMAP" id="MF_01984">
    <property type="entry name" value="ubiX_pad"/>
    <property type="match status" value="1"/>
</dbReference>
<evidence type="ECO:0000256" key="2">
    <source>
        <dbReference type="ARBA" id="ARBA00022630"/>
    </source>
</evidence>
<keyword evidence="2" id="KW-0285">Flavoprotein</keyword>
<dbReference type="SUPFAM" id="SSF52507">
    <property type="entry name" value="Homo-oligomeric flavin-containing Cys decarboxylases, HFCD"/>
    <property type="match status" value="1"/>
</dbReference>
<dbReference type="NCBIfam" id="TIGR00421">
    <property type="entry name" value="ubiX_pad"/>
    <property type="match status" value="1"/>
</dbReference>
<name>A0A380THL8_9ZZZZ</name>
<dbReference type="EMBL" id="UIDG01000480">
    <property type="protein sequence ID" value="SUS07925.1"/>
    <property type="molecule type" value="Genomic_DNA"/>
</dbReference>
<evidence type="ECO:0000259" key="7">
    <source>
        <dbReference type="Pfam" id="PF02441"/>
    </source>
</evidence>
<keyword evidence="4" id="KW-0808">Transferase</keyword>
<evidence type="ECO:0000256" key="4">
    <source>
        <dbReference type="ARBA" id="ARBA00022679"/>
    </source>
</evidence>
<evidence type="ECO:0000256" key="1">
    <source>
        <dbReference type="ARBA" id="ARBA00022602"/>
    </source>
</evidence>
<sequence length="187" mass="20016">MPLPVLVGISGATGVIYAVELLRALKQLGQPVHLIVSEMGARTLAIETDLSLDDLRGLADVTYSNKDLAAAVSGGSFRTAGMVVAPCSVKTLSGIANSFSVNLMIRAADVTLKERRPLVLLFRETPLHAGHLRLMLRATEMGAVIMPPLPAFYTRPQTIGEIVQQTVGRALDHLGIEHQLIARWSGA</sequence>
<dbReference type="GO" id="GO:0016831">
    <property type="term" value="F:carboxy-lyase activity"/>
    <property type="evidence" value="ECO:0007669"/>
    <property type="project" value="TreeGrafter"/>
</dbReference>
<evidence type="ECO:0000256" key="5">
    <source>
        <dbReference type="ARBA" id="ARBA00060793"/>
    </source>
</evidence>
<dbReference type="InterPro" id="IPR003382">
    <property type="entry name" value="Flavoprotein"/>
</dbReference>
<evidence type="ECO:0000256" key="3">
    <source>
        <dbReference type="ARBA" id="ARBA00022643"/>
    </source>
</evidence>
<keyword evidence="3" id="KW-0288">FMN</keyword>
<evidence type="ECO:0000256" key="6">
    <source>
        <dbReference type="ARBA" id="ARBA00066834"/>
    </source>
</evidence>
<dbReference type="InterPro" id="IPR036551">
    <property type="entry name" value="Flavin_trans-like"/>
</dbReference>
<dbReference type="InterPro" id="IPR004507">
    <property type="entry name" value="UbiX-like"/>
</dbReference>
<dbReference type="AlphaFoldDB" id="A0A380THL8"/>
<protein>
    <recommendedName>
        <fullName evidence="6">flavin prenyltransferase</fullName>
        <ecNumber evidence="6">2.5.1.129</ecNumber>
    </recommendedName>
</protein>
<dbReference type="FunFam" id="3.40.50.1950:FF:000001">
    <property type="entry name" value="Flavin prenyltransferase UbiX"/>
    <property type="match status" value="1"/>
</dbReference>
<comment type="similarity">
    <text evidence="5">Belongs to the UbiX/PAD1 family.</text>
</comment>
<dbReference type="PANTHER" id="PTHR43374:SF1">
    <property type="entry name" value="FLAVIN PRENYLTRANSFERASE PAD1, MITOCHONDRIAL"/>
    <property type="match status" value="1"/>
</dbReference>
<dbReference type="PANTHER" id="PTHR43374">
    <property type="entry name" value="FLAVIN PRENYLTRANSFERASE"/>
    <property type="match status" value="1"/>
</dbReference>
<dbReference type="EC" id="2.5.1.129" evidence="6"/>
<dbReference type="Pfam" id="PF02441">
    <property type="entry name" value="Flavoprotein"/>
    <property type="match status" value="1"/>
</dbReference>
<reference evidence="8" key="1">
    <citation type="submission" date="2018-07" db="EMBL/GenBank/DDBJ databases">
        <authorList>
            <person name="Quirk P.G."/>
            <person name="Krulwich T.A."/>
        </authorList>
    </citation>
    <scope>NUCLEOTIDE SEQUENCE</scope>
</reference>
<dbReference type="NCBIfam" id="NF004685">
    <property type="entry name" value="PRK06029.1"/>
    <property type="match status" value="1"/>
</dbReference>
<gene>
    <name evidence="8" type="primary">ubiX</name>
    <name evidence="8" type="ORF">DF3PB_5300003</name>
</gene>
<dbReference type="GO" id="GO:0106141">
    <property type="term" value="F:flavin prenyltransferase activity"/>
    <property type="evidence" value="ECO:0007669"/>
    <property type="project" value="UniProtKB-EC"/>
</dbReference>
<feature type="domain" description="Flavoprotein" evidence="7">
    <location>
        <begin position="5"/>
        <end position="173"/>
    </location>
</feature>
<keyword evidence="8" id="KW-0456">Lyase</keyword>